<reference evidence="1 2" key="1">
    <citation type="submission" date="2018-05" db="EMBL/GenBank/DDBJ databases">
        <title>Novel Campyloabacter and Helicobacter Species and Strains.</title>
        <authorList>
            <person name="Mannion A.J."/>
            <person name="Shen Z."/>
            <person name="Fox J.G."/>
        </authorList>
    </citation>
    <scope>NUCLEOTIDE SEQUENCE [LARGE SCALE GENOMIC DNA]</scope>
    <source>
        <strain evidence="2">MIT10-5678</strain>
    </source>
</reference>
<evidence type="ECO:0000313" key="1">
    <source>
        <dbReference type="EMBL" id="TKX33942.1"/>
    </source>
</evidence>
<organism evidence="1 2">
    <name type="scientific">Campylobacter taeniopygiae</name>
    <dbReference type="NCBI Taxonomy" id="2510188"/>
    <lineage>
        <taxon>Bacteria</taxon>
        <taxon>Pseudomonadati</taxon>
        <taxon>Campylobacterota</taxon>
        <taxon>Epsilonproteobacteria</taxon>
        <taxon>Campylobacterales</taxon>
        <taxon>Campylobacteraceae</taxon>
        <taxon>Campylobacter</taxon>
    </lineage>
</organism>
<evidence type="ECO:0000313" key="2">
    <source>
        <dbReference type="Proteomes" id="UP000309584"/>
    </source>
</evidence>
<name>A0ABY2TJB2_9BACT</name>
<comment type="caution">
    <text evidence="1">The sequence shown here is derived from an EMBL/GenBank/DDBJ whole genome shotgun (WGS) entry which is preliminary data.</text>
</comment>
<protein>
    <recommendedName>
        <fullName evidence="3">Periplasmic protein</fullName>
    </recommendedName>
</protein>
<proteinExistence type="predicted"/>
<dbReference type="Proteomes" id="UP000309584">
    <property type="component" value="Unassembled WGS sequence"/>
</dbReference>
<dbReference type="RefSeq" id="WP_137623831.1">
    <property type="nucleotide sequence ID" value="NZ_NXLY01000007.1"/>
</dbReference>
<keyword evidence="2" id="KW-1185">Reference proteome</keyword>
<evidence type="ECO:0008006" key="3">
    <source>
        <dbReference type="Google" id="ProtNLM"/>
    </source>
</evidence>
<gene>
    <name evidence="1" type="ORF">CQA75_04385</name>
</gene>
<accession>A0ABY2TJB2</accession>
<sequence>MRLVFILFISLFLNFNLFANDLSQKKIIKLKPSEDNFELIDLGQNPINSSLDNQKAVFDSSSLIEKKPALIKDKDKDFAIVLSFRRNFGYLSDGLRVEARDFSTLFSKRLINALNLNFANSVANGLYQSPKILSRFSPKDAKLINVSPFLKHERDKNKIYAKFIDYLIVVNLDDFYVNTTNYFITVTKDAVAKINFKIIALSNGKILQAKNVKLNFALDPKNSSKNYQNIIDQMPKMLSEVILKEVKTLTLMH</sequence>
<dbReference type="EMBL" id="NXLY01000007">
    <property type="protein sequence ID" value="TKX33942.1"/>
    <property type="molecule type" value="Genomic_DNA"/>
</dbReference>